<evidence type="ECO:0000313" key="3">
    <source>
        <dbReference type="EMBL" id="KAJ7187708.1"/>
    </source>
</evidence>
<dbReference type="AlphaFoldDB" id="A0AAD6Y2W6"/>
<comment type="similarity">
    <text evidence="1">Belongs to the UPF0612 family.</text>
</comment>
<reference evidence="3" key="1">
    <citation type="submission" date="2023-03" db="EMBL/GenBank/DDBJ databases">
        <title>Massive genome expansion in bonnet fungi (Mycena s.s.) driven by repeated elements and novel gene families across ecological guilds.</title>
        <authorList>
            <consortium name="Lawrence Berkeley National Laboratory"/>
            <person name="Harder C.B."/>
            <person name="Miyauchi S."/>
            <person name="Viragh M."/>
            <person name="Kuo A."/>
            <person name="Thoen E."/>
            <person name="Andreopoulos B."/>
            <person name="Lu D."/>
            <person name="Skrede I."/>
            <person name="Drula E."/>
            <person name="Henrissat B."/>
            <person name="Morin E."/>
            <person name="Kohler A."/>
            <person name="Barry K."/>
            <person name="LaButti K."/>
            <person name="Morin E."/>
            <person name="Salamov A."/>
            <person name="Lipzen A."/>
            <person name="Mereny Z."/>
            <person name="Hegedus B."/>
            <person name="Baldrian P."/>
            <person name="Stursova M."/>
            <person name="Weitz H."/>
            <person name="Taylor A."/>
            <person name="Grigoriev I.V."/>
            <person name="Nagy L.G."/>
            <person name="Martin F."/>
            <person name="Kauserud H."/>
        </authorList>
    </citation>
    <scope>NUCLEOTIDE SEQUENCE</scope>
    <source>
        <strain evidence="3">9144</strain>
    </source>
</reference>
<dbReference type="EMBL" id="JARJCW010000185">
    <property type="protein sequence ID" value="KAJ7187708.1"/>
    <property type="molecule type" value="Genomic_DNA"/>
</dbReference>
<dbReference type="InterPro" id="IPR013902">
    <property type="entry name" value="Mug135-like_C"/>
</dbReference>
<gene>
    <name evidence="3" type="ORF">GGX14DRAFT_485316</name>
</gene>
<organism evidence="3 4">
    <name type="scientific">Mycena pura</name>
    <dbReference type="NCBI Taxonomy" id="153505"/>
    <lineage>
        <taxon>Eukaryota</taxon>
        <taxon>Fungi</taxon>
        <taxon>Dikarya</taxon>
        <taxon>Basidiomycota</taxon>
        <taxon>Agaricomycotina</taxon>
        <taxon>Agaricomycetes</taxon>
        <taxon>Agaricomycetidae</taxon>
        <taxon>Agaricales</taxon>
        <taxon>Marasmiineae</taxon>
        <taxon>Mycenaceae</taxon>
        <taxon>Mycena</taxon>
    </lineage>
</organism>
<accession>A0AAD6Y2W6</accession>
<name>A0AAD6Y2W6_9AGAR</name>
<proteinExistence type="inferred from homology"/>
<evidence type="ECO:0000313" key="4">
    <source>
        <dbReference type="Proteomes" id="UP001219525"/>
    </source>
</evidence>
<protein>
    <recommendedName>
        <fullName evidence="2">Mug135-like C-terminal domain-containing protein</fullName>
    </recommendedName>
</protein>
<comment type="caution">
    <text evidence="3">The sequence shown here is derived from an EMBL/GenBank/DDBJ whole genome shotgun (WGS) entry which is preliminary data.</text>
</comment>
<sequence>MKASLDDIKQHVSVTLSKAVDEIKRAGSVTTRDAVDELKKAGDVTMQQAVDKMTMAADGIAKLIVDEIKNTADGTTQRTVDKLKKAVKEMNYALDAKVNQLARVTAQNFNANRADGSLVPFAVVAFPDGTIPSANPNTPTVLTSIEAIKSLSAVELGHYCNRYDVGEGGSTPDDLAERQDAVRVAIGCTRKIS</sequence>
<evidence type="ECO:0000259" key="2">
    <source>
        <dbReference type="Pfam" id="PF08593"/>
    </source>
</evidence>
<keyword evidence="4" id="KW-1185">Reference proteome</keyword>
<dbReference type="Proteomes" id="UP001219525">
    <property type="component" value="Unassembled WGS sequence"/>
</dbReference>
<dbReference type="Pfam" id="PF08593">
    <property type="entry name" value="Mug135_C"/>
    <property type="match status" value="1"/>
</dbReference>
<evidence type="ECO:0000256" key="1">
    <source>
        <dbReference type="ARBA" id="ARBA00005788"/>
    </source>
</evidence>
<feature type="domain" description="Mug135-like C-terminal" evidence="2">
    <location>
        <begin position="109"/>
        <end position="189"/>
    </location>
</feature>